<dbReference type="PRINTS" id="PR01607">
    <property type="entry name" value="APYRASEFAMLY"/>
</dbReference>
<gene>
    <name evidence="1" type="ORF">METZ01_LOCUS440137</name>
</gene>
<dbReference type="PANTHER" id="PTHR11575:SF24">
    <property type="entry name" value="5'-NUCLEOTIDASE"/>
    <property type="match status" value="1"/>
</dbReference>
<name>A0A382YVR3_9ZZZZ</name>
<accession>A0A382YVR3</accession>
<dbReference type="SUPFAM" id="SSF56300">
    <property type="entry name" value="Metallo-dependent phosphatases"/>
    <property type="match status" value="1"/>
</dbReference>
<sequence>ALYVQDFIKSHPRTLVVDAGDFFTMSKKLLKDSLVCEAYATIPYDALLLGDQELTRNTEFLKNVLPKTEASIVITNLERPSLHRVRKYKIVKRGGLNIGILGIVGDNSMKYYPQAIRDSIKFADPITAINDVLGKISSRTDIIVLLTHQGLDQDLRLAQELKGVDVIVGSHSQTVPEEPIVVNNILISQAGREGYYVGVIELKLSKYKKVDDRSISTVAMTQEMPDHSRVMELIKYYEDTSGMINRKKLKALHGTDH</sequence>
<dbReference type="GO" id="GO:0009166">
    <property type="term" value="P:nucleotide catabolic process"/>
    <property type="evidence" value="ECO:0007669"/>
    <property type="project" value="InterPro"/>
</dbReference>
<dbReference type="AlphaFoldDB" id="A0A382YVR3"/>
<reference evidence="1" key="1">
    <citation type="submission" date="2018-05" db="EMBL/GenBank/DDBJ databases">
        <authorList>
            <person name="Lanie J.A."/>
            <person name="Ng W.-L."/>
            <person name="Kazmierczak K.M."/>
            <person name="Andrzejewski T.M."/>
            <person name="Davidsen T.M."/>
            <person name="Wayne K.J."/>
            <person name="Tettelin H."/>
            <person name="Glass J.I."/>
            <person name="Rusch D."/>
            <person name="Podicherti R."/>
            <person name="Tsui H.-C.T."/>
            <person name="Winkler M.E."/>
        </authorList>
    </citation>
    <scope>NUCLEOTIDE SEQUENCE</scope>
</reference>
<dbReference type="InterPro" id="IPR006179">
    <property type="entry name" value="5_nucleotidase/apyrase"/>
</dbReference>
<dbReference type="InterPro" id="IPR029052">
    <property type="entry name" value="Metallo-depent_PP-like"/>
</dbReference>
<dbReference type="PANTHER" id="PTHR11575">
    <property type="entry name" value="5'-NUCLEOTIDASE-RELATED"/>
    <property type="match status" value="1"/>
</dbReference>
<dbReference type="GO" id="GO:0030288">
    <property type="term" value="C:outer membrane-bounded periplasmic space"/>
    <property type="evidence" value="ECO:0007669"/>
    <property type="project" value="TreeGrafter"/>
</dbReference>
<dbReference type="Gene3D" id="3.60.21.10">
    <property type="match status" value="1"/>
</dbReference>
<evidence type="ECO:0008006" key="2">
    <source>
        <dbReference type="Google" id="ProtNLM"/>
    </source>
</evidence>
<proteinExistence type="predicted"/>
<organism evidence="1">
    <name type="scientific">marine metagenome</name>
    <dbReference type="NCBI Taxonomy" id="408172"/>
    <lineage>
        <taxon>unclassified sequences</taxon>
        <taxon>metagenomes</taxon>
        <taxon>ecological metagenomes</taxon>
    </lineage>
</organism>
<dbReference type="EMBL" id="UINC01178882">
    <property type="protein sequence ID" value="SVD87283.1"/>
    <property type="molecule type" value="Genomic_DNA"/>
</dbReference>
<feature type="non-terminal residue" evidence="1">
    <location>
        <position position="1"/>
    </location>
</feature>
<evidence type="ECO:0000313" key="1">
    <source>
        <dbReference type="EMBL" id="SVD87283.1"/>
    </source>
</evidence>
<dbReference type="GO" id="GO:0016787">
    <property type="term" value="F:hydrolase activity"/>
    <property type="evidence" value="ECO:0007669"/>
    <property type="project" value="InterPro"/>
</dbReference>
<protein>
    <recommendedName>
        <fullName evidence="2">5'-Nucleotidase C-terminal domain-containing protein</fullName>
    </recommendedName>
</protein>